<evidence type="ECO:0000313" key="2">
    <source>
        <dbReference type="Proteomes" id="UP001057452"/>
    </source>
</evidence>
<reference evidence="1" key="1">
    <citation type="submission" date="2022-05" db="EMBL/GenBank/DDBJ databases">
        <title>Chromosome-level genome of Chaenocephalus aceratus.</title>
        <authorList>
            <person name="Park H."/>
        </authorList>
    </citation>
    <scope>NUCLEOTIDE SEQUENCE</scope>
    <source>
        <strain evidence="1">KU_202001</strain>
    </source>
</reference>
<gene>
    <name evidence="1" type="ORF">KUCAC02_001916</name>
</gene>
<organism evidence="1 2">
    <name type="scientific">Chaenocephalus aceratus</name>
    <name type="common">Blackfin icefish</name>
    <name type="synonym">Chaenichthys aceratus</name>
    <dbReference type="NCBI Taxonomy" id="36190"/>
    <lineage>
        <taxon>Eukaryota</taxon>
        <taxon>Metazoa</taxon>
        <taxon>Chordata</taxon>
        <taxon>Craniata</taxon>
        <taxon>Vertebrata</taxon>
        <taxon>Euteleostomi</taxon>
        <taxon>Actinopterygii</taxon>
        <taxon>Neopterygii</taxon>
        <taxon>Teleostei</taxon>
        <taxon>Neoteleostei</taxon>
        <taxon>Acanthomorphata</taxon>
        <taxon>Eupercaria</taxon>
        <taxon>Perciformes</taxon>
        <taxon>Notothenioidei</taxon>
        <taxon>Channichthyidae</taxon>
        <taxon>Chaenocephalus</taxon>
    </lineage>
</organism>
<accession>A0ACB9XS51</accession>
<comment type="caution">
    <text evidence="1">The sequence shown here is derived from an EMBL/GenBank/DDBJ whole genome shotgun (WGS) entry which is preliminary data.</text>
</comment>
<sequence length="148" mass="15802">MESSCHLLPQGSDHSGDDMQGLGHVSEDTQPVALLSSLSVTPYNPTLQRNVILYVPLNTPQIHSPSITNTQQSRQAPISDILSSMSVSPSISPIVCLSFMEKKPTCVSTLSRHGCPAPTAQASCRHKAGHLKRLRSAGYVAFGVQPPS</sequence>
<evidence type="ECO:0000313" key="1">
    <source>
        <dbReference type="EMBL" id="KAI4830272.1"/>
    </source>
</evidence>
<name>A0ACB9XS51_CHAAC</name>
<dbReference type="EMBL" id="CM043787">
    <property type="protein sequence ID" value="KAI4830272.1"/>
    <property type="molecule type" value="Genomic_DNA"/>
</dbReference>
<protein>
    <submittedName>
        <fullName evidence="1">Uncharacterized protein</fullName>
    </submittedName>
</protein>
<proteinExistence type="predicted"/>
<keyword evidence="2" id="KW-1185">Reference proteome</keyword>
<dbReference type="Proteomes" id="UP001057452">
    <property type="component" value="Chromosome 3"/>
</dbReference>